<protein>
    <submittedName>
        <fullName evidence="2">Uncharacterized protein</fullName>
    </submittedName>
</protein>
<sequence>MTGLGNLEPLGGISEPQEEEEIDLRENRPSRPAAGNGSAGQLAAEDGHPGWTVLGRLAWILSDQVFDRLPQELFRHEQEAIQVVIFNQPMALIKVKT</sequence>
<evidence type="ECO:0000256" key="1">
    <source>
        <dbReference type="SAM" id="MobiDB-lite"/>
    </source>
</evidence>
<accession>E3QGD8</accession>
<proteinExistence type="predicted"/>
<gene>
    <name evidence="2" type="ORF">GLRG_05070</name>
</gene>
<name>E3QGD8_COLGM</name>
<dbReference type="Proteomes" id="UP000008782">
    <property type="component" value="Unassembled WGS sequence"/>
</dbReference>
<dbReference type="EMBL" id="GG697347">
    <property type="protein sequence ID" value="EFQ29926.1"/>
    <property type="molecule type" value="Genomic_DNA"/>
</dbReference>
<evidence type="ECO:0000313" key="2">
    <source>
        <dbReference type="EMBL" id="EFQ29926.1"/>
    </source>
</evidence>
<keyword evidence="3" id="KW-1185">Reference proteome</keyword>
<feature type="region of interest" description="Disordered" evidence="1">
    <location>
        <begin position="1"/>
        <end position="45"/>
    </location>
</feature>
<organism evidence="3">
    <name type="scientific">Colletotrichum graminicola (strain M1.001 / M2 / FGSC 10212)</name>
    <name type="common">Maize anthracnose fungus</name>
    <name type="synonym">Glomerella graminicola</name>
    <dbReference type="NCBI Taxonomy" id="645133"/>
    <lineage>
        <taxon>Eukaryota</taxon>
        <taxon>Fungi</taxon>
        <taxon>Dikarya</taxon>
        <taxon>Ascomycota</taxon>
        <taxon>Pezizomycotina</taxon>
        <taxon>Sordariomycetes</taxon>
        <taxon>Hypocreomycetidae</taxon>
        <taxon>Glomerellales</taxon>
        <taxon>Glomerellaceae</taxon>
        <taxon>Colletotrichum</taxon>
        <taxon>Colletotrichum graminicola species complex</taxon>
    </lineage>
</organism>
<dbReference type="GeneID" id="24410435"/>
<reference evidence="3" key="1">
    <citation type="journal article" date="2012" name="Nat. Genet.">
        <title>Lifestyle transitions in plant pathogenic Colletotrichum fungi deciphered by genome and transcriptome analyses.</title>
        <authorList>
            <person name="O'Connell R.J."/>
            <person name="Thon M.R."/>
            <person name="Hacquard S."/>
            <person name="Amyotte S.G."/>
            <person name="Kleemann J."/>
            <person name="Torres M.F."/>
            <person name="Damm U."/>
            <person name="Buiate E.A."/>
            <person name="Epstein L."/>
            <person name="Alkan N."/>
            <person name="Altmueller J."/>
            <person name="Alvarado-Balderrama L."/>
            <person name="Bauser C.A."/>
            <person name="Becker C."/>
            <person name="Birren B.W."/>
            <person name="Chen Z."/>
            <person name="Choi J."/>
            <person name="Crouch J.A."/>
            <person name="Duvick J.P."/>
            <person name="Farman M.A."/>
            <person name="Gan P."/>
            <person name="Heiman D."/>
            <person name="Henrissat B."/>
            <person name="Howard R.J."/>
            <person name="Kabbage M."/>
            <person name="Koch C."/>
            <person name="Kracher B."/>
            <person name="Kubo Y."/>
            <person name="Law A.D."/>
            <person name="Lebrun M.-H."/>
            <person name="Lee Y.-H."/>
            <person name="Miyara I."/>
            <person name="Moore N."/>
            <person name="Neumann U."/>
            <person name="Nordstroem K."/>
            <person name="Panaccione D.G."/>
            <person name="Panstruga R."/>
            <person name="Place M."/>
            <person name="Proctor R.H."/>
            <person name="Prusky D."/>
            <person name="Rech G."/>
            <person name="Reinhardt R."/>
            <person name="Rollins J.A."/>
            <person name="Rounsley S."/>
            <person name="Schardl C.L."/>
            <person name="Schwartz D.C."/>
            <person name="Shenoy N."/>
            <person name="Shirasu K."/>
            <person name="Sikhakolli U.R."/>
            <person name="Stueber K."/>
            <person name="Sukno S.A."/>
            <person name="Sweigard J.A."/>
            <person name="Takano Y."/>
            <person name="Takahara H."/>
            <person name="Trail F."/>
            <person name="van der Does H.C."/>
            <person name="Voll L.M."/>
            <person name="Will I."/>
            <person name="Young S."/>
            <person name="Zeng Q."/>
            <person name="Zhang J."/>
            <person name="Zhou S."/>
            <person name="Dickman M.B."/>
            <person name="Schulze-Lefert P."/>
            <person name="Ver Loren van Themaat E."/>
            <person name="Ma L.-J."/>
            <person name="Vaillancourt L.J."/>
        </authorList>
    </citation>
    <scope>NUCLEOTIDE SEQUENCE [LARGE SCALE GENOMIC DNA]</scope>
    <source>
        <strain evidence="3">M1.001 / M2 / FGSC 10212</strain>
    </source>
</reference>
<dbReference type="AlphaFoldDB" id="E3QGD8"/>
<evidence type="ECO:0000313" key="3">
    <source>
        <dbReference type="Proteomes" id="UP000008782"/>
    </source>
</evidence>
<dbReference type="VEuPathDB" id="FungiDB:GLRG_05070"/>
<dbReference type="RefSeq" id="XP_008093946.1">
    <property type="nucleotide sequence ID" value="XM_008095755.1"/>
</dbReference>
<dbReference type="HOGENOM" id="CLU_2346549_0_0_1"/>